<evidence type="ECO:0000256" key="2">
    <source>
        <dbReference type="ARBA" id="ARBA00023002"/>
    </source>
</evidence>
<evidence type="ECO:0000313" key="3">
    <source>
        <dbReference type="EMBL" id="KAI1617381.1"/>
    </source>
</evidence>
<dbReference type="Gene3D" id="3.40.50.720">
    <property type="entry name" value="NAD(P)-binding Rossmann-like Domain"/>
    <property type="match status" value="1"/>
</dbReference>
<dbReference type="AlphaFoldDB" id="A0AAN6E3B0"/>
<protein>
    <submittedName>
        <fullName evidence="3">Uncharacterized protein</fullName>
    </submittedName>
</protein>
<dbReference type="PANTHER" id="PTHR24321">
    <property type="entry name" value="DEHYDROGENASES, SHORT CHAIN"/>
    <property type="match status" value="1"/>
</dbReference>
<dbReference type="InterPro" id="IPR036291">
    <property type="entry name" value="NAD(P)-bd_dom_sf"/>
</dbReference>
<keyword evidence="4" id="KW-1185">Reference proteome</keyword>
<dbReference type="GO" id="GO:0016491">
    <property type="term" value="F:oxidoreductase activity"/>
    <property type="evidence" value="ECO:0007669"/>
    <property type="project" value="UniProtKB-KW"/>
</dbReference>
<keyword evidence="2" id="KW-0560">Oxidoreductase</keyword>
<gene>
    <name evidence="3" type="ORF">EDD36DRAFT_479274</name>
</gene>
<dbReference type="PRINTS" id="PR00081">
    <property type="entry name" value="GDHRDH"/>
</dbReference>
<dbReference type="SUPFAM" id="SSF51735">
    <property type="entry name" value="NAD(P)-binding Rossmann-fold domains"/>
    <property type="match status" value="1"/>
</dbReference>
<dbReference type="PANTHER" id="PTHR24321:SF8">
    <property type="entry name" value="ESTRADIOL 17-BETA-DEHYDROGENASE 8-RELATED"/>
    <property type="match status" value="1"/>
</dbReference>
<organism evidence="3 4">
    <name type="scientific">Exophiala viscosa</name>
    <dbReference type="NCBI Taxonomy" id="2486360"/>
    <lineage>
        <taxon>Eukaryota</taxon>
        <taxon>Fungi</taxon>
        <taxon>Dikarya</taxon>
        <taxon>Ascomycota</taxon>
        <taxon>Pezizomycotina</taxon>
        <taxon>Eurotiomycetes</taxon>
        <taxon>Chaetothyriomycetidae</taxon>
        <taxon>Chaetothyriales</taxon>
        <taxon>Herpotrichiellaceae</taxon>
        <taxon>Exophiala</taxon>
    </lineage>
</organism>
<accession>A0AAN6E3B0</accession>
<comment type="similarity">
    <text evidence="1">Belongs to the short-chain dehydrogenases/reductases (SDR) family.</text>
</comment>
<proteinExistence type="inferred from homology"/>
<sequence length="278" mass="30118">MENLRLGAGNAVITGATTSGHSPICKTKIHCADYNHFLPGTGLSVAIAFAEHGCEQIFLGDSTLEGLDDHRKTIQKRYPSANVHIQEFDRSDEESVDQFFSKVKATLKRIDFAVNVVSQAQEPELPAAHSVSGFDHNFRVYQRGAFLIQRGLLRQMVTQEVPVGGDTRGSIVNVVDYGPTPTLADIPIVAAVAFAIIGFSKTDACDYAPDRIRVNCIAASEVMIKKYKPELPGGVPLPKKGIPDDVASTAIWLSSPGASWLTGLVVPVDGGRSLHHWW</sequence>
<dbReference type="Proteomes" id="UP001203852">
    <property type="component" value="Unassembled WGS sequence"/>
</dbReference>
<dbReference type="EMBL" id="MU404350">
    <property type="protein sequence ID" value="KAI1617381.1"/>
    <property type="molecule type" value="Genomic_DNA"/>
</dbReference>
<evidence type="ECO:0000313" key="4">
    <source>
        <dbReference type="Proteomes" id="UP001203852"/>
    </source>
</evidence>
<reference evidence="3" key="1">
    <citation type="journal article" date="2022" name="bioRxiv">
        <title>Deciphering the potential niche of two novel black yeast fungi from a biological soil crust based on their genomes, phenotypes, and melanin regulation.</title>
        <authorList>
            <consortium name="DOE Joint Genome Institute"/>
            <person name="Carr E.C."/>
            <person name="Barton Q."/>
            <person name="Grambo S."/>
            <person name="Sullivan M."/>
            <person name="Renfro C.M."/>
            <person name="Kuo A."/>
            <person name="Pangilinan J."/>
            <person name="Lipzen A."/>
            <person name="Keymanesh K."/>
            <person name="Savage E."/>
            <person name="Barry K."/>
            <person name="Grigoriev I.V."/>
            <person name="Riekhof W.R."/>
            <person name="Harris S.S."/>
        </authorList>
    </citation>
    <scope>NUCLEOTIDE SEQUENCE</scope>
    <source>
        <strain evidence="3">JF 03-4F</strain>
    </source>
</reference>
<comment type="caution">
    <text evidence="3">The sequence shown here is derived from an EMBL/GenBank/DDBJ whole genome shotgun (WGS) entry which is preliminary data.</text>
</comment>
<dbReference type="CDD" id="cd05233">
    <property type="entry name" value="SDR_c"/>
    <property type="match status" value="1"/>
</dbReference>
<evidence type="ECO:0000256" key="1">
    <source>
        <dbReference type="ARBA" id="ARBA00006484"/>
    </source>
</evidence>
<name>A0AAN6E3B0_9EURO</name>
<dbReference type="Pfam" id="PF13561">
    <property type="entry name" value="adh_short_C2"/>
    <property type="match status" value="1"/>
</dbReference>
<dbReference type="InterPro" id="IPR002347">
    <property type="entry name" value="SDR_fam"/>
</dbReference>